<evidence type="ECO:0000256" key="1">
    <source>
        <dbReference type="ARBA" id="ARBA00022676"/>
    </source>
</evidence>
<dbReference type="AlphaFoldDB" id="A0A2S0M9F7"/>
<dbReference type="OrthoDB" id="396512at2"/>
<name>A0A2S0M9F7_MEGEL</name>
<proteinExistence type="predicted"/>
<dbReference type="RefSeq" id="WP_051524922.1">
    <property type="nucleotide sequence ID" value="NZ_CP027569.1"/>
</dbReference>
<keyword evidence="2" id="KW-0808">Transferase</keyword>
<dbReference type="Pfam" id="PF00535">
    <property type="entry name" value="Glycos_transf_2"/>
    <property type="match status" value="1"/>
</dbReference>
<reference evidence="4 5" key="1">
    <citation type="journal article" date="2018" name="Genome Announc.">
        <title>Complete genomes of two Megasphaera elsdenii strains, NCIMB 702410 and ATCC 25940.</title>
        <authorList>
            <person name="Hatmaker E.A."/>
            <person name="O'Dell K."/>
            <person name="Riley L.A."/>
            <person name="Klingeman D.M."/>
            <person name="Guss A.M."/>
        </authorList>
    </citation>
    <scope>NUCLEOTIDE SEQUENCE [LARGE SCALE GENOMIC DNA]</scope>
    <source>
        <strain evidence="4 5">NCIMB702410</strain>
    </source>
</reference>
<dbReference type="InterPro" id="IPR029044">
    <property type="entry name" value="Nucleotide-diphossugar_trans"/>
</dbReference>
<feature type="domain" description="Glycosyltransferase 2-like" evidence="3">
    <location>
        <begin position="8"/>
        <end position="172"/>
    </location>
</feature>
<evidence type="ECO:0000313" key="4">
    <source>
        <dbReference type="EMBL" id="AVO28111.1"/>
    </source>
</evidence>
<protein>
    <recommendedName>
        <fullName evidence="3">Glycosyltransferase 2-like domain-containing protein</fullName>
    </recommendedName>
</protein>
<evidence type="ECO:0000259" key="3">
    <source>
        <dbReference type="Pfam" id="PF00535"/>
    </source>
</evidence>
<evidence type="ECO:0000313" key="5">
    <source>
        <dbReference type="Proteomes" id="UP000238358"/>
    </source>
</evidence>
<sequence>MERKGLLSVIVPIHKVEPYLRRCIDSIRNQTYRNLQIILVDDGSPDDCGAICDEYTKVDDRIIAVHQENEGLSGARNNGLLFAKGEYIAFVDSDDWLHPQMYETLIRLIEDHRLDMARCSVIGSDGQSEDPILPRDKHTANRLITGMDVFELYFTEFLCKVVWNAVYRRDIVMGIISPERCHSQDNYVSGRYLYRSKRMMITDKCLYYYYKNPTSTTHGGHKRFLDICICTEKLRDDLIREEHMDNTVYIERLNKKLAREFFHFVRADDDRYRLRSIARSQKKFIDQHLDFFRRIRFDFLLRKKKIQID</sequence>
<organism evidence="4 5">
    <name type="scientific">Megasphaera elsdenii</name>
    <dbReference type="NCBI Taxonomy" id="907"/>
    <lineage>
        <taxon>Bacteria</taxon>
        <taxon>Bacillati</taxon>
        <taxon>Bacillota</taxon>
        <taxon>Negativicutes</taxon>
        <taxon>Veillonellales</taxon>
        <taxon>Veillonellaceae</taxon>
        <taxon>Megasphaera</taxon>
    </lineage>
</organism>
<dbReference type="Proteomes" id="UP000238358">
    <property type="component" value="Chromosome"/>
</dbReference>
<dbReference type="SUPFAM" id="SSF53448">
    <property type="entry name" value="Nucleotide-diphospho-sugar transferases"/>
    <property type="match status" value="1"/>
</dbReference>
<dbReference type="PANTHER" id="PTHR22916:SF51">
    <property type="entry name" value="GLYCOSYLTRANSFERASE EPSH-RELATED"/>
    <property type="match status" value="1"/>
</dbReference>
<gene>
    <name evidence="4" type="ORF">C6Y28_10980</name>
</gene>
<keyword evidence="1" id="KW-0328">Glycosyltransferase</keyword>
<dbReference type="PANTHER" id="PTHR22916">
    <property type="entry name" value="GLYCOSYLTRANSFERASE"/>
    <property type="match status" value="1"/>
</dbReference>
<dbReference type="GO" id="GO:0016757">
    <property type="term" value="F:glycosyltransferase activity"/>
    <property type="evidence" value="ECO:0007669"/>
    <property type="project" value="UniProtKB-KW"/>
</dbReference>
<dbReference type="CDD" id="cd00761">
    <property type="entry name" value="Glyco_tranf_GTA_type"/>
    <property type="match status" value="1"/>
</dbReference>
<accession>A0A2S0M9F7</accession>
<dbReference type="InterPro" id="IPR001173">
    <property type="entry name" value="Glyco_trans_2-like"/>
</dbReference>
<dbReference type="EMBL" id="CP027569">
    <property type="protein sequence ID" value="AVO28111.1"/>
    <property type="molecule type" value="Genomic_DNA"/>
</dbReference>
<dbReference type="Gene3D" id="3.90.550.10">
    <property type="entry name" value="Spore Coat Polysaccharide Biosynthesis Protein SpsA, Chain A"/>
    <property type="match status" value="1"/>
</dbReference>
<evidence type="ECO:0000256" key="2">
    <source>
        <dbReference type="ARBA" id="ARBA00022679"/>
    </source>
</evidence>